<keyword evidence="3" id="KW-1185">Reference proteome</keyword>
<evidence type="ECO:0000313" key="2">
    <source>
        <dbReference type="EMBL" id="KAL2074054.1"/>
    </source>
</evidence>
<comment type="caution">
    <text evidence="2">The sequence shown here is derived from an EMBL/GenBank/DDBJ whole genome shotgun (WGS) entry which is preliminary data.</text>
</comment>
<dbReference type="EMBL" id="JAZHXI010000002">
    <property type="protein sequence ID" value="KAL2074054.1"/>
    <property type="molecule type" value="Genomic_DNA"/>
</dbReference>
<feature type="compositionally biased region" description="Basic and acidic residues" evidence="1">
    <location>
        <begin position="76"/>
        <end position="103"/>
    </location>
</feature>
<reference evidence="2 3" key="1">
    <citation type="journal article" date="2024" name="Commun. Biol.">
        <title>Comparative genomic analysis of thermophilic fungi reveals convergent evolutionary adaptations and gene losses.</title>
        <authorList>
            <person name="Steindorff A.S."/>
            <person name="Aguilar-Pontes M.V."/>
            <person name="Robinson A.J."/>
            <person name="Andreopoulos B."/>
            <person name="LaButti K."/>
            <person name="Kuo A."/>
            <person name="Mondo S."/>
            <person name="Riley R."/>
            <person name="Otillar R."/>
            <person name="Haridas S."/>
            <person name="Lipzen A."/>
            <person name="Grimwood J."/>
            <person name="Schmutz J."/>
            <person name="Clum A."/>
            <person name="Reid I.D."/>
            <person name="Moisan M.C."/>
            <person name="Butler G."/>
            <person name="Nguyen T.T.M."/>
            <person name="Dewar K."/>
            <person name="Conant G."/>
            <person name="Drula E."/>
            <person name="Henrissat B."/>
            <person name="Hansel C."/>
            <person name="Singer S."/>
            <person name="Hutchinson M.I."/>
            <person name="de Vries R.P."/>
            <person name="Natvig D.O."/>
            <person name="Powell A.J."/>
            <person name="Tsang A."/>
            <person name="Grigoriev I.V."/>
        </authorList>
    </citation>
    <scope>NUCLEOTIDE SEQUENCE [LARGE SCALE GENOMIC DNA]</scope>
    <source>
        <strain evidence="2 3">CBS 494.80</strain>
    </source>
</reference>
<dbReference type="Proteomes" id="UP001595075">
    <property type="component" value="Unassembled WGS sequence"/>
</dbReference>
<gene>
    <name evidence="2" type="ORF">VTL71DRAFT_7832</name>
</gene>
<feature type="compositionally biased region" description="Basic and acidic residues" evidence="1">
    <location>
        <begin position="57"/>
        <end position="67"/>
    </location>
</feature>
<evidence type="ECO:0000313" key="3">
    <source>
        <dbReference type="Proteomes" id="UP001595075"/>
    </source>
</evidence>
<name>A0ABR4CVW3_9HELO</name>
<evidence type="ECO:0000256" key="1">
    <source>
        <dbReference type="SAM" id="MobiDB-lite"/>
    </source>
</evidence>
<protein>
    <submittedName>
        <fullName evidence="2">Uncharacterized protein</fullName>
    </submittedName>
</protein>
<feature type="region of interest" description="Disordered" evidence="1">
    <location>
        <begin position="57"/>
        <end position="103"/>
    </location>
</feature>
<proteinExistence type="predicted"/>
<sequence length="103" mass="11526">MSFILRSSRFAASRSIVATRPFSSTSLMANKELCGRLNCESDGHWLINVVCGIDTSKSESHEKEKKGGKLSTDSEEAVHADRQSKETIEELQKKSTEHLEKKK</sequence>
<accession>A0ABR4CVW3</accession>
<organism evidence="2 3">
    <name type="scientific">Oculimacula yallundae</name>
    <dbReference type="NCBI Taxonomy" id="86028"/>
    <lineage>
        <taxon>Eukaryota</taxon>
        <taxon>Fungi</taxon>
        <taxon>Dikarya</taxon>
        <taxon>Ascomycota</taxon>
        <taxon>Pezizomycotina</taxon>
        <taxon>Leotiomycetes</taxon>
        <taxon>Helotiales</taxon>
        <taxon>Ploettnerulaceae</taxon>
        <taxon>Oculimacula</taxon>
    </lineage>
</organism>